<feature type="disulfide bond" evidence="16">
    <location>
        <begin position="163"/>
        <end position="169"/>
    </location>
</feature>
<dbReference type="FunFam" id="4.10.410.10:FF:000017">
    <property type="entry name" value="papilin isoform X2"/>
    <property type="match status" value="1"/>
</dbReference>
<evidence type="ECO:0000256" key="15">
    <source>
        <dbReference type="ARBA" id="ARBA00074534"/>
    </source>
</evidence>
<dbReference type="GO" id="GO:0016477">
    <property type="term" value="P:cell migration"/>
    <property type="evidence" value="ECO:0007669"/>
    <property type="project" value="UniProtKB-ARBA"/>
</dbReference>
<evidence type="ECO:0000256" key="10">
    <source>
        <dbReference type="ARBA" id="ARBA00022974"/>
    </source>
</evidence>
<dbReference type="InterPro" id="IPR007110">
    <property type="entry name" value="Ig-like_dom"/>
</dbReference>
<keyword evidence="7" id="KW-0677">Repeat</keyword>
<dbReference type="Pfam" id="PF05986">
    <property type="entry name" value="ADAMTS_spacer1"/>
    <property type="match status" value="1"/>
</dbReference>
<dbReference type="InterPro" id="IPR010909">
    <property type="entry name" value="PLAC"/>
</dbReference>
<sequence length="2170" mass="237545">MAFERCKHWQYKERPHKVPSFCDNIALGLVGILTGLAFCLDTTKMRAQVEMTSFSAAHWHFVFLLPLLLLSFVPLIALASASSEAADDGAVPLPLHPSSPPHRQPAQQNRAKRQAYQVYLGNEVSVSVDRGQVVDEGPWGAWTVERQCSRTCGGGVYVERRICGGGGHCAGPSIRYISCNLEPCPADAIDFRAEQCAAHNDDPLDGKYHKWVPYAGKNKCELTCRPESGSFYYNWAEKVIDGTKCDAYGQEICVDGICLPVGCDGKLGSEAKLDKCGVCQGDGSQCKTVEGLFDERALPSGYHDIIALPAGATAIHVEERRPSSHVFAIKNATGFFFLNGNFQIQVLDKDIVAGGAPFKYGKGDSGTERLTAQGPLQEPIIISLLLQHTGAKQIAVKYEYSVPLEKDVKFLYKPGEWSQCSVTCGRGVRTRALYCIDTATQARVDDASCEEHNATKPEFEKKCVTVDCEPEWFVGKWEPCSTTCGDRGVQFRVLYCHRVFADGRRITVSDANCTEERQLPRPDMSQQCARWSCPEWQAGPWSACSSQCGDAKQFRSVTCRSAKDGEEGKLLPAEACTGSKPSTERDCNLGPCEGLRFHTADWELCQKCNDTEETRAVNCVDKNGREYPLEKCLDGKKVTKIPEDTRPCASQAPCIYEWHTSQWSKCSTECGHGHTQRKVFCAINELGQTKRVDEALCGQSADEKPVARDECVNEEKCTGTFFTGPWTNCSAKCGGGTQTRTVVCLNYDRKPVPEWCDEKEKPPEEQECGMDSCPKCADSEHGCCPDEETFASGPFLEGCSNCSVSDFGCCGGDNMTAKTDEAGTNCKEFTEPLGGEEGSGEEPVDAEASSPTDGKALCEIVNQDTMEKFQIPCADTVLAAANETVELLKMAEDEAIGGTNATDGEKHCSKSEFGCCPDWSTPAEGPNYAGCPKFVLGNCNGTKFGCCPDEVTMARGLDFEGCGEPTCAASLFGCCKDRRTIAFGPHYAGCDRSSFPCELSPYGCCEDGETAALGNNGTGCGASCLLTKFGCCPDGKTHAKGTHNEGCGCEYAQYGCCPDGRKAATGPGFYGCPEGCAQSKFGCCPDGKTIARGANKEGCPCQYTRWGCCQDGETTALGPLNEGCDDCRYAKYGCCLDGVSKAIGPDYAGCPTTTAAPFIIGGTVSPTQIVSCSLPQDQGQVCHPGYQLVWFYDIAEGRCSQFWYGGCAGNNNRFANREQCEQSCIEPPHLGRCYLPKVEGPQRCTQLAARYWYNYVTKQCQAFWWRGCLGNANNFGSWEECQKFCELADATQVQVVMPQPQPQQPPQPPQQQPPPVAPPPVQPQAIQAPLQPAPQTVAILPPGLEEAGELDSCRLNVDSGNCQNYMDQWFFDPYSGACFLFIYSGCGGNRNRFGTEAECIRQCGHLRKPKPGFLGQKQLPPPTPAPTAVAVPPQQQQQQQHKPKVEKMTTGRKALTKSRDVCNLRPDIGKCEGHFESWYYEVASGQCEKFEYSGCGGNANRFNTPDECQAVCLRRNDFPSPQRPGGSVSAPAPLGPGNLEQSLPIIGDKQHLAHICDVPKDSGACKTFITKWFYNMRDGTCVRFHYGGCDGNANRFDTEEQCKNTCGNYKDTCHLPKVVGPCEGHTPRFFFDLHNRQCLPFEYGGCLGNNNNFRTLEECQARCRPSTTTTNPSPVRLTRANPMPVTTAELLEDDDDNDQNRRNDQTRPSQQPGGDQNDHFDQSAVNGGIVNEEEEQDEQQQQHMDEDMVVVPREHLLYGQLPELCLLPEQRGTCFGEQLRYRYDTSAGDCVGFLFSGCAANANNFASYEACARACGPWKAEPVCEQSPDEGREQCNNGRRRRRRRQNDMAGANVPKWYFNAALGKCALFFWSGCGGNGNRFQSKSECENLCQREILARTHRRTGRACAQTMDAGPCEDLVTMWYFDAVQEQCRRFTFGGCRGNANRFVARADCESQCVAAVANTSGDSHLNANDNFGVPQHLSRQSAHRHQHRRPRLFAFPVGTLLVGTSTLTLKCVADGTATPKAFGGNEANGEEEEEDNNFTWYKDNQQMLTTQADDATEQQQQEQRVKFFESVTTHAGGGEAAVVGELRFRSVRLMDGGAYSCAFGDASNALISEPVIVRVTEADPSLTLCPGDNGPAHICRTVARTGLCSTLRYGRYCCRTCAIRS</sequence>
<dbReference type="PROSITE" id="PS00280">
    <property type="entry name" value="BPTI_KUNITZ_1"/>
    <property type="match status" value="8"/>
</dbReference>
<dbReference type="Gene3D" id="2.60.40.10">
    <property type="entry name" value="Immunoglobulins"/>
    <property type="match status" value="1"/>
</dbReference>
<dbReference type="PROSITE" id="PS50279">
    <property type="entry name" value="BPTI_KUNITZ_2"/>
    <property type="match status" value="9"/>
</dbReference>
<keyword evidence="18" id="KW-0472">Membrane</keyword>
<evidence type="ECO:0000256" key="6">
    <source>
        <dbReference type="ARBA" id="ARBA00022729"/>
    </source>
</evidence>
<dbReference type="InterPro" id="IPR003599">
    <property type="entry name" value="Ig_sub"/>
</dbReference>
<keyword evidence="11 16" id="KW-1015">Disulfide bond</keyword>
<dbReference type="Pfam" id="PF19236">
    <property type="entry name" value="ADAMTS_CR_3"/>
    <property type="match status" value="1"/>
</dbReference>
<dbReference type="SUPFAM" id="SSF57362">
    <property type="entry name" value="BPTI-like"/>
    <property type="match status" value="9"/>
</dbReference>
<evidence type="ECO:0000256" key="13">
    <source>
        <dbReference type="ARBA" id="ARBA00023319"/>
    </source>
</evidence>
<evidence type="ECO:0000313" key="22">
    <source>
        <dbReference type="Proteomes" id="UP000887572"/>
    </source>
</evidence>
<feature type="domain" description="BPTI/Kunitz inhibitor" evidence="19">
    <location>
        <begin position="1353"/>
        <end position="1403"/>
    </location>
</feature>
<dbReference type="Pfam" id="PF19030">
    <property type="entry name" value="TSP1_ADAMTS"/>
    <property type="match status" value="5"/>
</dbReference>
<dbReference type="Proteomes" id="UP000887572">
    <property type="component" value="Unplaced"/>
</dbReference>
<keyword evidence="12" id="KW-0325">Glycoprotein</keyword>
<dbReference type="PANTHER" id="PTHR10083:SF374">
    <property type="entry name" value="BPTI_KUNITZ INHIBITOR DOMAIN-CONTAINING PROTEIN"/>
    <property type="match status" value="1"/>
</dbReference>
<proteinExistence type="inferred from homology"/>
<feature type="domain" description="Ig-like" evidence="20">
    <location>
        <begin position="1995"/>
        <end position="2117"/>
    </location>
</feature>
<accession>A0A914I2Z0</accession>
<keyword evidence="10" id="KW-0654">Proteoglycan</keyword>
<name>A0A914I2Z0_GLORO</name>
<feature type="domain" description="PLAC" evidence="21">
    <location>
        <begin position="2130"/>
        <end position="2170"/>
    </location>
</feature>
<dbReference type="GO" id="GO:0004867">
    <property type="term" value="F:serine-type endopeptidase inhibitor activity"/>
    <property type="evidence" value="ECO:0007669"/>
    <property type="project" value="UniProtKB-KW"/>
</dbReference>
<feature type="domain" description="BPTI/Kunitz inhibitor" evidence="19">
    <location>
        <begin position="1765"/>
        <end position="1815"/>
    </location>
</feature>
<dbReference type="InterPro" id="IPR050098">
    <property type="entry name" value="TFPI/VKTCI-like"/>
</dbReference>
<dbReference type="Gene3D" id="4.10.410.10">
    <property type="entry name" value="Pancreatic trypsin inhibitor Kunitz domain"/>
    <property type="match status" value="9"/>
</dbReference>
<feature type="compositionally biased region" description="Pro residues" evidence="17">
    <location>
        <begin position="1299"/>
        <end position="1322"/>
    </location>
</feature>
<evidence type="ECO:0000259" key="19">
    <source>
        <dbReference type="PROSITE" id="PS50279"/>
    </source>
</evidence>
<feature type="domain" description="BPTI/Kunitz inhibitor" evidence="19">
    <location>
        <begin position="1462"/>
        <end position="1512"/>
    </location>
</feature>
<evidence type="ECO:0000256" key="17">
    <source>
        <dbReference type="SAM" id="MobiDB-lite"/>
    </source>
</evidence>
<evidence type="ECO:0000259" key="21">
    <source>
        <dbReference type="PROSITE" id="PS50900"/>
    </source>
</evidence>
<evidence type="ECO:0000256" key="1">
    <source>
        <dbReference type="ARBA" id="ARBA00004302"/>
    </source>
</evidence>
<keyword evidence="4" id="KW-0272">Extracellular matrix</keyword>
<dbReference type="InterPro" id="IPR010294">
    <property type="entry name" value="ADAMTS_spacer1"/>
</dbReference>
<dbReference type="PRINTS" id="PR01857">
    <property type="entry name" value="ADAMTSFAMILY"/>
</dbReference>
<evidence type="ECO:0000256" key="14">
    <source>
        <dbReference type="ARBA" id="ARBA00061693"/>
    </source>
</evidence>
<evidence type="ECO:0000256" key="11">
    <source>
        <dbReference type="ARBA" id="ARBA00023157"/>
    </source>
</evidence>
<evidence type="ECO:0000256" key="12">
    <source>
        <dbReference type="ARBA" id="ARBA00023180"/>
    </source>
</evidence>
<dbReference type="InterPro" id="IPR036880">
    <property type="entry name" value="Kunitz_BPTI_sf"/>
</dbReference>
<reference evidence="23" key="1">
    <citation type="submission" date="2022-11" db="UniProtKB">
        <authorList>
            <consortium name="WormBaseParasite"/>
        </authorList>
    </citation>
    <scope>IDENTIFICATION</scope>
</reference>
<feature type="domain" description="BPTI/Kunitz inhibitor" evidence="19">
    <location>
        <begin position="1556"/>
        <end position="1606"/>
    </location>
</feature>
<evidence type="ECO:0000256" key="9">
    <source>
        <dbReference type="ARBA" id="ARBA00022900"/>
    </source>
</evidence>
<keyword evidence="13" id="KW-0393">Immunoglobulin domain</keyword>
<feature type="domain" description="BPTI/Kunitz inhibitor" evidence="19">
    <location>
        <begin position="1824"/>
        <end position="1891"/>
    </location>
</feature>
<keyword evidence="22" id="KW-1185">Reference proteome</keyword>
<keyword evidence="5" id="KW-0646">Protease inhibitor</keyword>
<feature type="compositionally biased region" description="Pro residues" evidence="17">
    <location>
        <begin position="94"/>
        <end position="103"/>
    </location>
</feature>
<evidence type="ECO:0000256" key="16">
    <source>
        <dbReference type="PIRSR" id="PIRSR613273-3"/>
    </source>
</evidence>
<dbReference type="Gene3D" id="2.60.120.830">
    <property type="match status" value="1"/>
</dbReference>
<dbReference type="InterPro" id="IPR000884">
    <property type="entry name" value="TSP1_rpt"/>
</dbReference>
<dbReference type="Pfam" id="PF00014">
    <property type="entry name" value="Kunitz_BPTI"/>
    <property type="match status" value="9"/>
</dbReference>
<feature type="compositionally biased region" description="Low complexity" evidence="17">
    <location>
        <begin position="1426"/>
        <end position="1440"/>
    </location>
</feature>
<feature type="transmembrane region" description="Helical" evidence="18">
    <location>
        <begin position="18"/>
        <end position="40"/>
    </location>
</feature>
<feature type="domain" description="BPTI/Kunitz inhibitor" evidence="19">
    <location>
        <begin position="1172"/>
        <end position="1224"/>
    </location>
</feature>
<organism evidence="22 23">
    <name type="scientific">Globodera rostochiensis</name>
    <name type="common">Golden nematode worm</name>
    <name type="synonym">Heterodera rostochiensis</name>
    <dbReference type="NCBI Taxonomy" id="31243"/>
    <lineage>
        <taxon>Eukaryota</taxon>
        <taxon>Metazoa</taxon>
        <taxon>Ecdysozoa</taxon>
        <taxon>Nematoda</taxon>
        <taxon>Chromadorea</taxon>
        <taxon>Rhabditida</taxon>
        <taxon>Tylenchina</taxon>
        <taxon>Tylenchomorpha</taxon>
        <taxon>Tylenchoidea</taxon>
        <taxon>Heteroderidae</taxon>
        <taxon>Heteroderinae</taxon>
        <taxon>Globodera</taxon>
    </lineage>
</organism>
<dbReference type="SMART" id="SM00131">
    <property type="entry name" value="KU"/>
    <property type="match status" value="9"/>
</dbReference>
<dbReference type="FunFam" id="4.10.410.10:FF:000020">
    <property type="entry name" value="Collagen, type VI, alpha 3"/>
    <property type="match status" value="4"/>
</dbReference>
<dbReference type="GO" id="GO:0005615">
    <property type="term" value="C:extracellular space"/>
    <property type="evidence" value="ECO:0007669"/>
    <property type="project" value="TreeGrafter"/>
</dbReference>
<feature type="region of interest" description="Disordered" evidence="17">
    <location>
        <begin position="89"/>
        <end position="108"/>
    </location>
</feature>
<feature type="disulfide bond" evidence="16">
    <location>
        <begin position="148"/>
        <end position="179"/>
    </location>
</feature>
<evidence type="ECO:0000256" key="5">
    <source>
        <dbReference type="ARBA" id="ARBA00022690"/>
    </source>
</evidence>
<dbReference type="GO" id="GO:0030198">
    <property type="term" value="P:extracellular matrix organization"/>
    <property type="evidence" value="ECO:0007669"/>
    <property type="project" value="InterPro"/>
</dbReference>
<dbReference type="PRINTS" id="PR00759">
    <property type="entry name" value="BASICPTASE"/>
</dbReference>
<evidence type="ECO:0000256" key="7">
    <source>
        <dbReference type="ARBA" id="ARBA00022737"/>
    </source>
</evidence>
<keyword evidence="2" id="KW-0217">Developmental protein</keyword>
<feature type="region of interest" description="Disordered" evidence="17">
    <location>
        <begin position="1297"/>
        <end position="1326"/>
    </location>
</feature>
<dbReference type="InterPro" id="IPR013273">
    <property type="entry name" value="ADAMTS/ADAMTS-like"/>
</dbReference>
<dbReference type="Pfam" id="PF00090">
    <property type="entry name" value="TSP_1"/>
    <property type="match status" value="1"/>
</dbReference>
<keyword evidence="6" id="KW-0732">Signal</keyword>
<dbReference type="FunFam" id="2.20.100.10:FF:000005">
    <property type="entry name" value="ADAM metallopeptidase with thrombospondin type 1 motif 9"/>
    <property type="match status" value="2"/>
</dbReference>
<evidence type="ECO:0000256" key="18">
    <source>
        <dbReference type="SAM" id="Phobius"/>
    </source>
</evidence>
<dbReference type="PROSITE" id="PS50835">
    <property type="entry name" value="IG_LIKE"/>
    <property type="match status" value="1"/>
</dbReference>
<dbReference type="GO" id="GO:0005604">
    <property type="term" value="C:basement membrane"/>
    <property type="evidence" value="ECO:0007669"/>
    <property type="project" value="UniProtKB-SubCell"/>
</dbReference>
<dbReference type="InterPro" id="IPR020901">
    <property type="entry name" value="Prtase_inh_Kunz-CS"/>
</dbReference>
<feature type="region of interest" description="Disordered" evidence="17">
    <location>
        <begin position="1824"/>
        <end position="1847"/>
    </location>
</feature>
<evidence type="ECO:0000256" key="4">
    <source>
        <dbReference type="ARBA" id="ARBA00022530"/>
    </source>
</evidence>
<keyword evidence="18" id="KW-1133">Transmembrane helix</keyword>
<dbReference type="InterPro" id="IPR045371">
    <property type="entry name" value="ADAMTS_CR_3"/>
</dbReference>
<keyword evidence="9" id="KW-0722">Serine protease inhibitor</keyword>
<dbReference type="InterPro" id="IPR013783">
    <property type="entry name" value="Ig-like_fold"/>
</dbReference>
<dbReference type="WBParaSite" id="Gr19_v10_g7014.t4">
    <property type="protein sequence ID" value="Gr19_v10_g7014.t4"/>
    <property type="gene ID" value="Gr19_v10_g7014"/>
</dbReference>
<dbReference type="PROSITE" id="PS50092">
    <property type="entry name" value="TSP1"/>
    <property type="match status" value="5"/>
</dbReference>
<dbReference type="SMART" id="SM00209">
    <property type="entry name" value="TSP1"/>
    <property type="match status" value="7"/>
</dbReference>
<feature type="transmembrane region" description="Helical" evidence="18">
    <location>
        <begin position="61"/>
        <end position="81"/>
    </location>
</feature>
<comment type="subcellular location">
    <subcellularLocation>
        <location evidence="1">Secreted</location>
        <location evidence="1">Extracellular space</location>
        <location evidence="1">Extracellular matrix</location>
        <location evidence="1">Basement membrane</location>
    </subcellularLocation>
</comment>
<dbReference type="SMART" id="SM00409">
    <property type="entry name" value="IG"/>
    <property type="match status" value="1"/>
</dbReference>
<evidence type="ECO:0000256" key="3">
    <source>
        <dbReference type="ARBA" id="ARBA00022525"/>
    </source>
</evidence>
<feature type="domain" description="BPTI/Kunitz inhibitor" evidence="19">
    <location>
        <begin position="1613"/>
        <end position="1663"/>
    </location>
</feature>
<comment type="similarity">
    <text evidence="14">Belongs to the papilin family.</text>
</comment>
<feature type="domain" description="BPTI/Kunitz inhibitor" evidence="19">
    <location>
        <begin position="1233"/>
        <end position="1285"/>
    </location>
</feature>
<feature type="region of interest" description="Disordered" evidence="17">
    <location>
        <begin position="830"/>
        <end position="852"/>
    </location>
</feature>
<dbReference type="Gene3D" id="2.20.100.10">
    <property type="entry name" value="Thrombospondin type-1 (TSP1) repeat"/>
    <property type="match status" value="4"/>
</dbReference>
<dbReference type="PROSITE" id="PS50900">
    <property type="entry name" value="PLAC"/>
    <property type="match status" value="1"/>
</dbReference>
<dbReference type="FunFam" id="2.60.120.830:FF:000001">
    <property type="entry name" value="A disintegrin and metalloproteinase with thrombospondin motifs 1"/>
    <property type="match status" value="1"/>
</dbReference>
<evidence type="ECO:0000256" key="2">
    <source>
        <dbReference type="ARBA" id="ARBA00022473"/>
    </source>
</evidence>
<evidence type="ECO:0000259" key="20">
    <source>
        <dbReference type="PROSITE" id="PS50835"/>
    </source>
</evidence>
<dbReference type="InterPro" id="IPR036383">
    <property type="entry name" value="TSP1_rpt_sf"/>
</dbReference>
<dbReference type="CDD" id="cd00109">
    <property type="entry name" value="Kunitz-type"/>
    <property type="match status" value="6"/>
</dbReference>
<keyword evidence="3" id="KW-0964">Secreted</keyword>
<protein>
    <recommendedName>
        <fullName evidence="15">Papilin</fullName>
    </recommendedName>
</protein>
<dbReference type="InterPro" id="IPR002223">
    <property type="entry name" value="Kunitz_BPTI"/>
</dbReference>
<evidence type="ECO:0000256" key="8">
    <source>
        <dbReference type="ARBA" id="ARBA00022869"/>
    </source>
</evidence>
<feature type="region of interest" description="Disordered" evidence="17">
    <location>
        <begin position="1690"/>
        <end position="1723"/>
    </location>
</feature>
<feature type="disulfide bond" evidence="16">
    <location>
        <begin position="152"/>
        <end position="184"/>
    </location>
</feature>
<keyword evidence="8" id="KW-0084">Basement membrane</keyword>
<dbReference type="PANTHER" id="PTHR10083">
    <property type="entry name" value="KUNITZ-TYPE PROTEASE INHIBITOR-RELATED"/>
    <property type="match status" value="1"/>
</dbReference>
<feature type="region of interest" description="Disordered" evidence="17">
    <location>
        <begin position="1412"/>
        <end position="1450"/>
    </location>
</feature>
<keyword evidence="18" id="KW-0812">Transmembrane</keyword>
<feature type="domain" description="BPTI/Kunitz inhibitor" evidence="19">
    <location>
        <begin position="1907"/>
        <end position="1957"/>
    </location>
</feature>
<dbReference type="GO" id="GO:0009653">
    <property type="term" value="P:anatomical structure morphogenesis"/>
    <property type="evidence" value="ECO:0007669"/>
    <property type="project" value="UniProtKB-ARBA"/>
</dbReference>
<dbReference type="SUPFAM" id="SSF82895">
    <property type="entry name" value="TSP-1 type 1 repeat"/>
    <property type="match status" value="6"/>
</dbReference>
<evidence type="ECO:0000313" key="23">
    <source>
        <dbReference type="WBParaSite" id="Gr19_v10_g7014.t4"/>
    </source>
</evidence>